<dbReference type="SUPFAM" id="SSF140683">
    <property type="entry name" value="SP0561-like"/>
    <property type="match status" value="1"/>
</dbReference>
<gene>
    <name evidence="2" type="ORF">METZ01_LOCUS81703</name>
</gene>
<dbReference type="PANTHER" id="PTHR39341">
    <property type="entry name" value="BSL7085 PROTEIN"/>
    <property type="match status" value="1"/>
</dbReference>
<evidence type="ECO:0000313" key="2">
    <source>
        <dbReference type="EMBL" id="SVA28849.1"/>
    </source>
</evidence>
<dbReference type="PANTHER" id="PTHR39341:SF1">
    <property type="entry name" value="DUF1858 DOMAIN-CONTAINING PROTEIN"/>
    <property type="match status" value="1"/>
</dbReference>
<dbReference type="InterPro" id="IPR023883">
    <property type="entry name" value="CHP03980_redox-disulphide"/>
</dbReference>
<evidence type="ECO:0008006" key="3">
    <source>
        <dbReference type="Google" id="ProtNLM"/>
    </source>
</evidence>
<dbReference type="Gene3D" id="1.10.3910.10">
    <property type="entry name" value="SP0561-like"/>
    <property type="match status" value="1"/>
</dbReference>
<keyword evidence="1" id="KW-0812">Transmembrane</keyword>
<feature type="non-terminal residue" evidence="2">
    <location>
        <position position="140"/>
    </location>
</feature>
<reference evidence="2" key="1">
    <citation type="submission" date="2018-05" db="EMBL/GenBank/DDBJ databases">
        <authorList>
            <person name="Lanie J.A."/>
            <person name="Ng W.-L."/>
            <person name="Kazmierczak K.M."/>
            <person name="Andrzejewski T.M."/>
            <person name="Davidsen T.M."/>
            <person name="Wayne K.J."/>
            <person name="Tettelin H."/>
            <person name="Glass J.I."/>
            <person name="Rusch D."/>
            <person name="Podicherti R."/>
            <person name="Tsui H.-C.T."/>
            <person name="Winkler M.E."/>
        </authorList>
    </citation>
    <scope>NUCLEOTIDE SEQUENCE</scope>
</reference>
<protein>
    <recommendedName>
        <fullName evidence="3">DUF1858 domain-containing protein</fullName>
    </recommendedName>
</protein>
<evidence type="ECO:0000256" key="1">
    <source>
        <dbReference type="SAM" id="Phobius"/>
    </source>
</evidence>
<proteinExistence type="predicted"/>
<dbReference type="InterPro" id="IPR038062">
    <property type="entry name" value="ScdA-like_N_sf"/>
</dbReference>
<sequence length="140" mass="15513">MEISIILLSVISGFAIVLSVLSYISLQKLRTDLKTAQKEMIDLRNHVNLSIKELSKKTSVTCSDEKKRFTTDMSVGEVLAKHPAAKNILTVFHLGACTSCSVTDDHNFGEALKEYDIDREAILNALNGLLEGSNWDFNNP</sequence>
<keyword evidence="1" id="KW-0472">Membrane</keyword>
<organism evidence="2">
    <name type="scientific">marine metagenome</name>
    <dbReference type="NCBI Taxonomy" id="408172"/>
    <lineage>
        <taxon>unclassified sequences</taxon>
        <taxon>metagenomes</taxon>
        <taxon>ecological metagenomes</taxon>
    </lineage>
</organism>
<feature type="transmembrane region" description="Helical" evidence="1">
    <location>
        <begin position="6"/>
        <end position="26"/>
    </location>
</feature>
<dbReference type="AlphaFoldDB" id="A0A381UL40"/>
<accession>A0A381UL40</accession>
<dbReference type="EMBL" id="UINC01006654">
    <property type="protein sequence ID" value="SVA28849.1"/>
    <property type="molecule type" value="Genomic_DNA"/>
</dbReference>
<name>A0A381UL40_9ZZZZ</name>
<keyword evidence="1" id="KW-1133">Transmembrane helix</keyword>